<protein>
    <submittedName>
        <fullName evidence="3">Initiator tRNA phosphoribosyl transferase-domain-containing protein</fullName>
    </submittedName>
</protein>
<comment type="caution">
    <text evidence="3">The sequence shown here is derived from an EMBL/GenBank/DDBJ whole genome shotgun (WGS) entry which is preliminary data.</text>
</comment>
<dbReference type="Pfam" id="PF04179">
    <property type="entry name" value="Init_tRNA_PT"/>
    <property type="match status" value="1"/>
</dbReference>
<accession>A0A1Y2AUQ4</accession>
<evidence type="ECO:0000259" key="2">
    <source>
        <dbReference type="Pfam" id="PF17184"/>
    </source>
</evidence>
<evidence type="ECO:0000259" key="1">
    <source>
        <dbReference type="Pfam" id="PF04179"/>
    </source>
</evidence>
<dbReference type="InterPro" id="IPR007306">
    <property type="entry name" value="Rit1"/>
</dbReference>
<dbReference type="GO" id="GO:0043399">
    <property type="term" value="F:tRNA adenosine(64)-2'-O-ribosylphosphate transferase activity"/>
    <property type="evidence" value="ECO:0007669"/>
    <property type="project" value="InterPro"/>
</dbReference>
<feature type="domain" description="Rit1 N-terminal" evidence="2">
    <location>
        <begin position="13"/>
        <end position="270"/>
    </location>
</feature>
<dbReference type="EMBL" id="MCFC01000048">
    <property type="protein sequence ID" value="ORY26301.1"/>
    <property type="molecule type" value="Genomic_DNA"/>
</dbReference>
<gene>
    <name evidence="3" type="ORF">BCR39DRAFT_470459</name>
</gene>
<feature type="domain" description="Rit1 DUSP-like" evidence="1">
    <location>
        <begin position="403"/>
        <end position="443"/>
    </location>
</feature>
<dbReference type="InterPro" id="IPR033421">
    <property type="entry name" value="Rit1_DUSP-like"/>
</dbReference>
<evidence type="ECO:0000313" key="3">
    <source>
        <dbReference type="EMBL" id="ORY26301.1"/>
    </source>
</evidence>
<dbReference type="PANTHER" id="PTHR31811:SF0">
    <property type="entry name" value="TRNA A64-2'-O-RIBOSYLPHOSPHATE TRANSFERASE"/>
    <property type="match status" value="1"/>
</dbReference>
<dbReference type="PANTHER" id="PTHR31811">
    <property type="entry name" value="TRNA A64-2'-O-RIBOSYLPHOSPHATE TRANSFERASE"/>
    <property type="match status" value="1"/>
</dbReference>
<dbReference type="PIRSF" id="PIRSF007747">
    <property type="entry name" value="Ribosyl_Ptfrase"/>
    <property type="match status" value="1"/>
</dbReference>
<dbReference type="FunCoup" id="A0A1Y2AUQ4">
    <property type="interactions" value="18"/>
</dbReference>
<keyword evidence="4" id="KW-1185">Reference proteome</keyword>
<name>A0A1Y2AUQ4_9TREE</name>
<proteinExistence type="predicted"/>
<dbReference type="InParanoid" id="A0A1Y2AUQ4"/>
<dbReference type="AlphaFoldDB" id="A0A1Y2AUQ4"/>
<dbReference type="GO" id="GO:0019988">
    <property type="term" value="P:charged-tRNA amino acid modification"/>
    <property type="evidence" value="ECO:0007669"/>
    <property type="project" value="InterPro"/>
</dbReference>
<sequence length="452" mass="49512">MSAQAKAIRKQTAQHDLFNRLHSIAADEAFVRQVAHDWYEDRFDVIANQRCGNWYCDPSTSATAYAYFKSTDGHTNNWDFNLRRSNLPFATIAADRGGVILVDSTRRGKRMPDALSKTVPVWCTVINRAVGAMDPTLYLPPSIVSPSEASQIEDRLQGWVDALKASSLPLPKLAKPLRPFFIHPATSRPPEIPEDPPYIPIICLSASRQGDVPSATRVGTRTVGFEYVSGAGDDDELWARGLTPKIFHRHKTRLLESERDELEGVVDEIVGEDGVVGIQRLELNDCVTAISPRLALDIGPPVSPAPTAPTATLHVVLLDKHPKPHLHRIPGGAVLALPSARSDGPGFSRAIDEAVQYVRSVQGVVLLCPAHRELLDKPDAPSIDRSDEARKGILPLALVLLCTTSGAKEMTKPYIASQLHTLVAQWPDGNPPRAALKRVNEYLMSPQHVHAS</sequence>
<evidence type="ECO:0000313" key="4">
    <source>
        <dbReference type="Proteomes" id="UP000193986"/>
    </source>
</evidence>
<dbReference type="GO" id="GO:0005737">
    <property type="term" value="C:cytoplasm"/>
    <property type="evidence" value="ECO:0007669"/>
    <property type="project" value="TreeGrafter"/>
</dbReference>
<keyword evidence="3" id="KW-0808">Transferase</keyword>
<reference evidence="3 4" key="1">
    <citation type="submission" date="2016-07" db="EMBL/GenBank/DDBJ databases">
        <title>Pervasive Adenine N6-methylation of Active Genes in Fungi.</title>
        <authorList>
            <consortium name="DOE Joint Genome Institute"/>
            <person name="Mondo S.J."/>
            <person name="Dannebaum R.O."/>
            <person name="Kuo R.C."/>
            <person name="Labutti K."/>
            <person name="Haridas S."/>
            <person name="Kuo A."/>
            <person name="Salamov A."/>
            <person name="Ahrendt S.R."/>
            <person name="Lipzen A."/>
            <person name="Sullivan W."/>
            <person name="Andreopoulos W.B."/>
            <person name="Clum A."/>
            <person name="Lindquist E."/>
            <person name="Daum C."/>
            <person name="Ramamoorthy G.K."/>
            <person name="Gryganskyi A."/>
            <person name="Culley D."/>
            <person name="Magnuson J.K."/>
            <person name="James T.Y."/>
            <person name="O'Malley M.A."/>
            <person name="Stajich J.E."/>
            <person name="Spatafora J.W."/>
            <person name="Visel A."/>
            <person name="Grigoriev I.V."/>
        </authorList>
    </citation>
    <scope>NUCLEOTIDE SEQUENCE [LARGE SCALE GENOMIC DNA]</scope>
    <source>
        <strain evidence="3 4">68-887.2</strain>
    </source>
</reference>
<dbReference type="OrthoDB" id="45256at2759"/>
<dbReference type="Proteomes" id="UP000193986">
    <property type="component" value="Unassembled WGS sequence"/>
</dbReference>
<organism evidence="3 4">
    <name type="scientific">Naematelia encephala</name>
    <dbReference type="NCBI Taxonomy" id="71784"/>
    <lineage>
        <taxon>Eukaryota</taxon>
        <taxon>Fungi</taxon>
        <taxon>Dikarya</taxon>
        <taxon>Basidiomycota</taxon>
        <taxon>Agaricomycotina</taxon>
        <taxon>Tremellomycetes</taxon>
        <taxon>Tremellales</taxon>
        <taxon>Naemateliaceae</taxon>
        <taxon>Naematelia</taxon>
    </lineage>
</organism>
<dbReference type="Pfam" id="PF17184">
    <property type="entry name" value="Rit1_C"/>
    <property type="match status" value="1"/>
</dbReference>
<dbReference type="InterPro" id="IPR033449">
    <property type="entry name" value="Rit1_N"/>
</dbReference>